<reference evidence="1" key="1">
    <citation type="submission" date="2022-04" db="EMBL/GenBank/DDBJ databases">
        <title>Genome of the entomopathogenic fungus Entomophthora muscae.</title>
        <authorList>
            <person name="Elya C."/>
            <person name="Lovett B.R."/>
            <person name="Lee E."/>
            <person name="Macias A.M."/>
            <person name="Hajek A.E."/>
            <person name="De Bivort B.L."/>
            <person name="Kasson M.T."/>
            <person name="De Fine Licht H.H."/>
            <person name="Stajich J.E."/>
        </authorList>
    </citation>
    <scope>NUCLEOTIDE SEQUENCE</scope>
    <source>
        <strain evidence="1">Berkeley</strain>
    </source>
</reference>
<sequence length="831" mass="90591">MGKKITPKKSITRIKKEPEDQTPFSCEPSRYSLRSSSQNTPINSPQKKATLATTVADLDSIGIRTRSQRKLKDLTPKLSQAKENNPKQATQSKTPDRIKLTPQKAKTTPPQRVKSRKEQITEFDDIGPGKGRRSPDLIDQLATKRDAGSSVQVARKRGRPKKDTFLKDSALDLQGVENSAVTTDEPQLISSVKMETLNVPLTKKRGRQKKNTSIFPRDQTLNKECAESSVGTTNEPHLISSVEKENSNVPPAKKRGRTKNTLHFKNEISDPSTSGVGLFEAEQPIQPDTSKRARPSRTATRKPIIRDSVSPLPKRGKPTSKYVPRVKKAGLTSYKHSIPSFVARTPIKPSDTASALFHLVHNGPLQAKAGCFSNQYLTPGEALPYMDSTDLAPNTFCLPGSWGKAAPVQLTPGQALKGPAILLNTGLNVLAMEYSPCGHYLAVGGSFLDQKVVISSAAPLCIPNGLQLWRLRGDTPELAMVICHSFGPVTSLSWLPSGINKDAPFVGLLAFASTSGKAYIVQVPKPPAPAAFLDLNGSPLLIATLEIPNAPLHCLKWAPSTHPACLVVGSNHGSMAGYSLLKPLFDHMSGCKVDFIPRFFCQSHRGILQWVDFCIRSDGQGDLVILSAASDGNLMYLDWNNPRRTMRMLNMKVAPSPAQAFSPVGSDDGLYSLAFFTSANFLVLNQRKKFPLDLSTSRNKVGLIEDDHLLCAATSPLHCMMAAGFQKGLIKLITVSTCKDRLYKADMTHLSVSYDPASPRTVTIDDWQCAIPKELPVLKKVCLSTSSHEPFVPAQALRNIAWNPSPDLRYELSVSTASGAIFVSSFYASQA</sequence>
<evidence type="ECO:0000313" key="1">
    <source>
        <dbReference type="EMBL" id="KAJ9082297.1"/>
    </source>
</evidence>
<name>A0ACC2U5U1_9FUNG</name>
<organism evidence="1 2">
    <name type="scientific">Entomophthora muscae</name>
    <dbReference type="NCBI Taxonomy" id="34485"/>
    <lineage>
        <taxon>Eukaryota</taxon>
        <taxon>Fungi</taxon>
        <taxon>Fungi incertae sedis</taxon>
        <taxon>Zoopagomycota</taxon>
        <taxon>Entomophthoromycotina</taxon>
        <taxon>Entomophthoromycetes</taxon>
        <taxon>Entomophthorales</taxon>
        <taxon>Entomophthoraceae</taxon>
        <taxon>Entomophthora</taxon>
    </lineage>
</organism>
<proteinExistence type="predicted"/>
<keyword evidence="2" id="KW-1185">Reference proteome</keyword>
<protein>
    <submittedName>
        <fullName evidence="1">General transcription factor 3C polypeptide 2</fullName>
    </submittedName>
</protein>
<dbReference type="EMBL" id="QTSX02001436">
    <property type="protein sequence ID" value="KAJ9082297.1"/>
    <property type="molecule type" value="Genomic_DNA"/>
</dbReference>
<accession>A0ACC2U5U1</accession>
<dbReference type="Proteomes" id="UP001165960">
    <property type="component" value="Unassembled WGS sequence"/>
</dbReference>
<evidence type="ECO:0000313" key="2">
    <source>
        <dbReference type="Proteomes" id="UP001165960"/>
    </source>
</evidence>
<gene>
    <name evidence="1" type="primary">GTF3C2</name>
    <name evidence="1" type="ORF">DSO57_1005749</name>
</gene>
<comment type="caution">
    <text evidence="1">The sequence shown here is derived from an EMBL/GenBank/DDBJ whole genome shotgun (WGS) entry which is preliminary data.</text>
</comment>